<keyword evidence="1" id="KW-0378">Hydrolase</keyword>
<dbReference type="EC" id="3.1.1.3" evidence="1"/>
<accession>A0A0B8NR00</accession>
<name>A0A0B8NR00_9VIBR</name>
<dbReference type="AlphaFoldDB" id="A0A0B8NR00"/>
<reference evidence="1 2" key="2">
    <citation type="submission" date="2015-01" db="EMBL/GenBank/DDBJ databases">
        <authorList>
            <consortium name="NBRP consortium"/>
            <person name="Sawabe T."/>
            <person name="Meirelles P."/>
            <person name="Feng G."/>
            <person name="Sayaka M."/>
            <person name="Hattori M."/>
            <person name="Ohkuma M."/>
        </authorList>
    </citation>
    <scope>NUCLEOTIDE SEQUENCE [LARGE SCALE GENOMIC DNA]</scope>
    <source>
        <strain evidence="2">JCM 19231</strain>
    </source>
</reference>
<dbReference type="Proteomes" id="UP000031671">
    <property type="component" value="Unassembled WGS sequence"/>
</dbReference>
<evidence type="ECO:0000313" key="2">
    <source>
        <dbReference type="Proteomes" id="UP000031671"/>
    </source>
</evidence>
<keyword evidence="2" id="KW-1185">Reference proteome</keyword>
<dbReference type="PANTHER" id="PTHR37946:SF1">
    <property type="entry name" value="SLL1969 PROTEIN"/>
    <property type="match status" value="1"/>
</dbReference>
<proteinExistence type="predicted"/>
<protein>
    <submittedName>
        <fullName evidence="1">Lipase</fullName>
        <ecNumber evidence="1">3.1.1.3</ecNumber>
    </submittedName>
</protein>
<dbReference type="SUPFAM" id="SSF53474">
    <property type="entry name" value="alpha/beta-Hydrolases"/>
    <property type="match status" value="1"/>
</dbReference>
<dbReference type="EMBL" id="BBRZ01000028">
    <property type="protein sequence ID" value="GAM56361.1"/>
    <property type="molecule type" value="Genomic_DNA"/>
</dbReference>
<dbReference type="InterPro" id="IPR029058">
    <property type="entry name" value="AB_hydrolase_fold"/>
</dbReference>
<dbReference type="Gene3D" id="3.40.50.1820">
    <property type="entry name" value="alpha/beta hydrolase"/>
    <property type="match status" value="1"/>
</dbReference>
<gene>
    <name evidence="1" type="ORF">JCM19231_1018</name>
</gene>
<sequence length="220" mass="24555">MEDMSDMVKQRGYRVCVVDYPTLVSNVDKTLEQSSTQIDECVTKFEHKLSEEHETGTIHFVGHSLGGLVIRSYLADHQELVKSDTMGKVVFVGTPNHGSDVADFFSSIWLLPLAGDTAKSLTTDQNSLPNTLPEPDYDFGVIAGTDSYPILKYMFDNDNDGLVSVNSTRLPGMQDFIEVDIKHDSLRSDPYVTQLIVNYLSQGKFANVDVDENNPELNRQ</sequence>
<reference evidence="1 2" key="1">
    <citation type="submission" date="2015-01" db="EMBL/GenBank/DDBJ databases">
        <title>Vibrio sp. C1 JCM 19231 whole genome shotgun sequence.</title>
        <authorList>
            <person name="Sawabe T."/>
            <person name="Meirelles P."/>
            <person name="Feng G."/>
            <person name="Sayaka M."/>
            <person name="Hattori M."/>
            <person name="Ohkuma M."/>
        </authorList>
    </citation>
    <scope>NUCLEOTIDE SEQUENCE [LARGE SCALE GENOMIC DNA]</scope>
    <source>
        <strain evidence="2">JCM 19231</strain>
    </source>
</reference>
<dbReference type="Pfam" id="PF02089">
    <property type="entry name" value="Palm_thioest"/>
    <property type="match status" value="1"/>
</dbReference>
<organism evidence="1 2">
    <name type="scientific">Vibrio ishigakensis</name>
    <dbReference type="NCBI Taxonomy" id="1481914"/>
    <lineage>
        <taxon>Bacteria</taxon>
        <taxon>Pseudomonadati</taxon>
        <taxon>Pseudomonadota</taxon>
        <taxon>Gammaproteobacteria</taxon>
        <taxon>Vibrionales</taxon>
        <taxon>Vibrionaceae</taxon>
        <taxon>Vibrio</taxon>
    </lineage>
</organism>
<dbReference type="PANTHER" id="PTHR37946">
    <property type="entry name" value="SLL1969 PROTEIN"/>
    <property type="match status" value="1"/>
</dbReference>
<evidence type="ECO:0000313" key="1">
    <source>
        <dbReference type="EMBL" id="GAM56361.1"/>
    </source>
</evidence>
<dbReference type="GO" id="GO:0004806">
    <property type="term" value="F:triacylglycerol lipase activity"/>
    <property type="evidence" value="ECO:0007669"/>
    <property type="project" value="UniProtKB-EC"/>
</dbReference>
<comment type="caution">
    <text evidence="1">The sequence shown here is derived from an EMBL/GenBank/DDBJ whole genome shotgun (WGS) entry which is preliminary data.</text>
</comment>